<proteinExistence type="predicted"/>
<evidence type="ECO:0000313" key="2">
    <source>
        <dbReference type="Proteomes" id="UP001153069"/>
    </source>
</evidence>
<keyword evidence="2" id="KW-1185">Reference proteome</keyword>
<sequence>MAQAREEPLADVLLKHGIIPPNLVIAERAGFEMQNPAGWKKSVARFNERWKDLSWQEKGWEEAKKLYSVASPLQGDATKVVLQGNSILVCNGLRGELKQACIVDTNRSEGLPFSAPERHILIQFDSSKKVYAVLAETIQYTNTLVVGEVFLRRSQRRVAKKVECQKILSPNVVPTPAIMCKGPGHIPPLWFNTFFTSVVFKSVRLNQDNTVTLQESRSGWEVEVSPSYVQEVLLAPRAFMKEMEASVGQFLRLPVSSRPNNVAASTPSDVTAEESSKVEAVISVKSKETTAGQQEGVLHPTKAQSVQVRSTTSFSGGHTPWSSVDVEFQQNQHEWHCVKDSLANTFWVHGKMAEDVKIQAFAKKGVFELDIPNDAAVGGMTIHKVNAGIQKSLGLRLVKLDHETFNPLHGATWKRTVKEGDASEPLPLFVVGLRTALGNDVPHCVGLSHGHVLEASFKESLPCQKESFDEILSGVLAWEGGRALFGGFSFCYGLEKLPQKRKKKRKRKSSVCPIAPVVEDGGTGDASLPV</sequence>
<name>A0A9N8DQ54_9STRA</name>
<protein>
    <submittedName>
        <fullName evidence="1">Uncharacterized protein</fullName>
    </submittedName>
</protein>
<gene>
    <name evidence="1" type="ORF">SEMRO_268_G103580.1</name>
</gene>
<accession>A0A9N8DQ54</accession>
<evidence type="ECO:0000313" key="1">
    <source>
        <dbReference type="EMBL" id="CAB9506466.1"/>
    </source>
</evidence>
<dbReference type="AlphaFoldDB" id="A0A9N8DQ54"/>
<dbReference type="Proteomes" id="UP001153069">
    <property type="component" value="Unassembled WGS sequence"/>
</dbReference>
<reference evidence="1" key="1">
    <citation type="submission" date="2020-06" db="EMBL/GenBank/DDBJ databases">
        <authorList>
            <consortium name="Plant Systems Biology data submission"/>
        </authorList>
    </citation>
    <scope>NUCLEOTIDE SEQUENCE</scope>
    <source>
        <strain evidence="1">D6</strain>
    </source>
</reference>
<organism evidence="1 2">
    <name type="scientific">Seminavis robusta</name>
    <dbReference type="NCBI Taxonomy" id="568900"/>
    <lineage>
        <taxon>Eukaryota</taxon>
        <taxon>Sar</taxon>
        <taxon>Stramenopiles</taxon>
        <taxon>Ochrophyta</taxon>
        <taxon>Bacillariophyta</taxon>
        <taxon>Bacillariophyceae</taxon>
        <taxon>Bacillariophycidae</taxon>
        <taxon>Naviculales</taxon>
        <taxon>Naviculaceae</taxon>
        <taxon>Seminavis</taxon>
    </lineage>
</organism>
<dbReference type="EMBL" id="CAICTM010000267">
    <property type="protein sequence ID" value="CAB9506466.1"/>
    <property type="molecule type" value="Genomic_DNA"/>
</dbReference>
<comment type="caution">
    <text evidence="1">The sequence shown here is derived from an EMBL/GenBank/DDBJ whole genome shotgun (WGS) entry which is preliminary data.</text>
</comment>